<dbReference type="PROSITE" id="PS50297">
    <property type="entry name" value="ANK_REP_REGION"/>
    <property type="match status" value="1"/>
</dbReference>
<evidence type="ECO:0000313" key="4">
    <source>
        <dbReference type="EMBL" id="KAK8841182.1"/>
    </source>
</evidence>
<sequence>MSIQDYINNKKQMQNEILRLVSDDQAADKLDLKKLKIYINNQKIREDANEFRSFLYLIVNIADNHHRSPDFFNIIGQILLLVKDEFSKYLTENEIFNIFYKNNQILLFLIENKIYTVNNLFAEMIKSGETLTNYFINEIKPFLKDKFIAKKVKENEKIEPDPEIFKKNLQIGENEKIFCKLIREDDLKNFIIYTNQTNLSLKIKLQQSIFETNSYLYEYEPTLIEYAAFFGSIQIFNYLRLKGIELTSSLWICAVHGRNAQMIHLLEENQIELPDNSYESVFIEAIICHHNELAHYFDNNYLNNERNDLIYSKAINSYNYEYYPDDFNNQNSFINLCNSDQFYLVEQILLTNENFNTNFKKHISLCFDEVFSTPFYLAIQNDHTNIFELLFDRPETDVNSISSQFRFDLFDMTTDCLIQAIWRQNIKIVKLLLSREKIDVNRNSIEKEITVSGSLMIKEYVPLVQAVKLGGFDIVKILLSHNKIDPNLYETYYDTADNANYIRKTVSLYDAIRNENIEIIKLLLCHPKINVNAICSRKKIKKDSENEEEEQENNSVVKVYNETPLCYTIRRIKTHKKEIVQLLLDNSNININIESSLNSLLKNKKRTALHIAIEKKDKEMVRMLLERPEIDLNIKYDVTKSSNQHFKLTPLQTAIYYGNREMITLLLSYEQIDVNQKGIFYENGEKHTCSALDFAIYFKKKKIVQILLKHPKIIVNDISFIVEGKDGRETRSEYTPFQNAVFYSNEDIVALLLSYDKINVNQSGFFCGNGTKIEYDALTSSILAGNLKITEILLTSPRIDINKFITIHNISFYTQKLNALHFAILNNKGEALPLLISQPNLDINCKSLYKSEDLTQIIEITALHFAFENKKDDYIMILLSSPRIDVNVNSKIRITTDSSFKEKERPTLEYAIKNGNIEIIKLLLNKPEIDLNQKSKTYKFCSKKFIEKEKTPLQIAVKHKNQEIIQLLLKFYAENNKLSDDCIDELIKLTNDDEIKSLINRFKKT</sequence>
<proteinExistence type="predicted"/>
<evidence type="ECO:0000256" key="2">
    <source>
        <dbReference type="ARBA" id="ARBA00023043"/>
    </source>
</evidence>
<dbReference type="InterPro" id="IPR002110">
    <property type="entry name" value="Ankyrin_rpt"/>
</dbReference>
<dbReference type="Pfam" id="PF12796">
    <property type="entry name" value="Ank_2"/>
    <property type="match status" value="3"/>
</dbReference>
<dbReference type="PANTHER" id="PTHR24198:SF165">
    <property type="entry name" value="ANKYRIN REPEAT-CONTAINING PROTEIN-RELATED"/>
    <property type="match status" value="1"/>
</dbReference>
<organism evidence="4 5">
    <name type="scientific">Tritrichomonas musculus</name>
    <dbReference type="NCBI Taxonomy" id="1915356"/>
    <lineage>
        <taxon>Eukaryota</taxon>
        <taxon>Metamonada</taxon>
        <taxon>Parabasalia</taxon>
        <taxon>Tritrichomonadida</taxon>
        <taxon>Tritrichomonadidae</taxon>
        <taxon>Tritrichomonas</taxon>
    </lineage>
</organism>
<accession>A0ABR2H5Z6</accession>
<comment type="caution">
    <text evidence="4">The sequence shown here is derived from an EMBL/GenBank/DDBJ whole genome shotgun (WGS) entry which is preliminary data.</text>
</comment>
<feature type="repeat" description="ANK" evidence="3">
    <location>
        <begin position="604"/>
        <end position="627"/>
    </location>
</feature>
<evidence type="ECO:0000313" key="5">
    <source>
        <dbReference type="Proteomes" id="UP001470230"/>
    </source>
</evidence>
<gene>
    <name evidence="4" type="ORF">M9Y10_027382</name>
</gene>
<keyword evidence="5" id="KW-1185">Reference proteome</keyword>
<evidence type="ECO:0008006" key="6">
    <source>
        <dbReference type="Google" id="ProtNLM"/>
    </source>
</evidence>
<keyword evidence="2 3" id="KW-0040">ANK repeat</keyword>
<evidence type="ECO:0000256" key="3">
    <source>
        <dbReference type="PROSITE-ProRule" id="PRU00023"/>
    </source>
</evidence>
<dbReference type="PROSITE" id="PS50088">
    <property type="entry name" value="ANK_REPEAT"/>
    <property type="match status" value="2"/>
</dbReference>
<dbReference type="Gene3D" id="1.25.40.20">
    <property type="entry name" value="Ankyrin repeat-containing domain"/>
    <property type="match status" value="3"/>
</dbReference>
<reference evidence="4 5" key="1">
    <citation type="submission" date="2024-04" db="EMBL/GenBank/DDBJ databases">
        <title>Tritrichomonas musculus Genome.</title>
        <authorList>
            <person name="Alves-Ferreira E."/>
            <person name="Grigg M."/>
            <person name="Lorenzi H."/>
            <person name="Galac M."/>
        </authorList>
    </citation>
    <scope>NUCLEOTIDE SEQUENCE [LARGE SCALE GENOMIC DNA]</scope>
    <source>
        <strain evidence="4 5">EAF2021</strain>
    </source>
</reference>
<dbReference type="PANTHER" id="PTHR24198">
    <property type="entry name" value="ANKYRIN REPEAT AND PROTEIN KINASE DOMAIN-CONTAINING PROTEIN"/>
    <property type="match status" value="1"/>
</dbReference>
<keyword evidence="1" id="KW-0677">Repeat</keyword>
<dbReference type="Proteomes" id="UP001470230">
    <property type="component" value="Unassembled WGS sequence"/>
</dbReference>
<dbReference type="InterPro" id="IPR036770">
    <property type="entry name" value="Ankyrin_rpt-contain_sf"/>
</dbReference>
<protein>
    <recommendedName>
        <fullName evidence="6">DUF3447 domain-containing protein</fullName>
    </recommendedName>
</protein>
<name>A0ABR2H5Z6_9EUKA</name>
<feature type="repeat" description="ANK" evidence="3">
    <location>
        <begin position="948"/>
        <end position="980"/>
    </location>
</feature>
<dbReference type="SMART" id="SM00248">
    <property type="entry name" value="ANK"/>
    <property type="match status" value="15"/>
</dbReference>
<evidence type="ECO:0000256" key="1">
    <source>
        <dbReference type="ARBA" id="ARBA00022737"/>
    </source>
</evidence>
<dbReference type="SUPFAM" id="SSF48403">
    <property type="entry name" value="Ankyrin repeat"/>
    <property type="match status" value="3"/>
</dbReference>
<dbReference type="EMBL" id="JAPFFF010000042">
    <property type="protein sequence ID" value="KAK8841182.1"/>
    <property type="molecule type" value="Genomic_DNA"/>
</dbReference>